<name>A0A6J4T042_9ACTN</name>
<feature type="compositionally biased region" description="Basic and acidic residues" evidence="1">
    <location>
        <begin position="28"/>
        <end position="37"/>
    </location>
</feature>
<feature type="non-terminal residue" evidence="2">
    <location>
        <position position="1"/>
    </location>
</feature>
<feature type="region of interest" description="Disordered" evidence="1">
    <location>
        <begin position="176"/>
        <end position="305"/>
    </location>
</feature>
<gene>
    <name evidence="2" type="ORF">AVDCRST_MAG13-2732</name>
</gene>
<feature type="compositionally biased region" description="Basic and acidic residues" evidence="1">
    <location>
        <begin position="141"/>
        <end position="162"/>
    </location>
</feature>
<feature type="region of interest" description="Disordered" evidence="1">
    <location>
        <begin position="1"/>
        <end position="162"/>
    </location>
</feature>
<feature type="compositionally biased region" description="Basic and acidic residues" evidence="1">
    <location>
        <begin position="95"/>
        <end position="120"/>
    </location>
</feature>
<feature type="compositionally biased region" description="Gly residues" evidence="1">
    <location>
        <begin position="69"/>
        <end position="79"/>
    </location>
</feature>
<reference evidence="2" key="1">
    <citation type="submission" date="2020-02" db="EMBL/GenBank/DDBJ databases">
        <authorList>
            <person name="Meier V. D."/>
        </authorList>
    </citation>
    <scope>NUCLEOTIDE SEQUENCE</scope>
    <source>
        <strain evidence="2">AVDCRST_MAG13</strain>
    </source>
</reference>
<protein>
    <submittedName>
        <fullName evidence="2">Heat shock protein HtpX</fullName>
    </submittedName>
</protein>
<proteinExistence type="predicted"/>
<organism evidence="2">
    <name type="scientific">uncultured Solirubrobacteraceae bacterium</name>
    <dbReference type="NCBI Taxonomy" id="1162706"/>
    <lineage>
        <taxon>Bacteria</taxon>
        <taxon>Bacillati</taxon>
        <taxon>Actinomycetota</taxon>
        <taxon>Thermoleophilia</taxon>
        <taxon>Solirubrobacterales</taxon>
        <taxon>Solirubrobacteraceae</taxon>
        <taxon>environmental samples</taxon>
    </lineage>
</organism>
<feature type="compositionally biased region" description="Basic residues" evidence="1">
    <location>
        <begin position="216"/>
        <end position="228"/>
    </location>
</feature>
<feature type="compositionally biased region" description="Basic and acidic residues" evidence="1">
    <location>
        <begin position="235"/>
        <end position="257"/>
    </location>
</feature>
<feature type="compositionally biased region" description="Basic residues" evidence="1">
    <location>
        <begin position="176"/>
        <end position="187"/>
    </location>
</feature>
<keyword evidence="2" id="KW-0346">Stress response</keyword>
<evidence type="ECO:0000256" key="1">
    <source>
        <dbReference type="SAM" id="MobiDB-lite"/>
    </source>
</evidence>
<feature type="compositionally biased region" description="Basic residues" evidence="1">
    <location>
        <begin position="38"/>
        <end position="48"/>
    </location>
</feature>
<dbReference type="EMBL" id="CADCVO010000435">
    <property type="protein sequence ID" value="CAA9509582.1"/>
    <property type="molecule type" value="Genomic_DNA"/>
</dbReference>
<evidence type="ECO:0000313" key="2">
    <source>
        <dbReference type="EMBL" id="CAA9509582.1"/>
    </source>
</evidence>
<feature type="non-terminal residue" evidence="2">
    <location>
        <position position="305"/>
    </location>
</feature>
<dbReference type="AlphaFoldDB" id="A0A6J4T042"/>
<feature type="compositionally biased region" description="Basic residues" evidence="1">
    <location>
        <begin position="296"/>
        <end position="305"/>
    </location>
</feature>
<sequence length="305" mass="33858">GSTLLLRTRHRAAGPDAPDDAPPRRRLRGADGSDLRRGRQRHHDRRGGRQPAAPAVLRLGQARPALHGRAGGLPPGGAGAPRDDRAPVHPGRPAQAEDRHRPHGDAQRLRRRPVAQERDGLRHHRDPGAPFPGRARGRHGPRADPHRQPRRGDHDPGELLRLARVDDRPVRLLLRRRLRPQRRRRQPQRGVPRPHLARGLRRLVLPHAGPLALPRVRGRPRRRGHHGPPVRAVQRAHEDLERHGPDPADGPAPERARGVLHLPPGRQEGDRRALRHAPADGEAHRGPQPPRDAAAGRHRGGPHAL</sequence>
<feature type="compositionally biased region" description="Basic and acidic residues" evidence="1">
    <location>
        <begin position="267"/>
        <end position="285"/>
    </location>
</feature>
<accession>A0A6J4T042</accession>